<reference evidence="4" key="1">
    <citation type="submission" date="2020-06" db="EMBL/GenBank/DDBJ databases">
        <title>WGS assembly of Ceratodon purpureus strain R40.</title>
        <authorList>
            <person name="Carey S.B."/>
            <person name="Jenkins J."/>
            <person name="Shu S."/>
            <person name="Lovell J.T."/>
            <person name="Sreedasyam A."/>
            <person name="Maumus F."/>
            <person name="Tiley G.P."/>
            <person name="Fernandez-Pozo N."/>
            <person name="Barry K."/>
            <person name="Chen C."/>
            <person name="Wang M."/>
            <person name="Lipzen A."/>
            <person name="Daum C."/>
            <person name="Saski C.A."/>
            <person name="Payton A.C."/>
            <person name="Mcbreen J.C."/>
            <person name="Conrad R.E."/>
            <person name="Kollar L.M."/>
            <person name="Olsson S."/>
            <person name="Huttunen S."/>
            <person name="Landis J.B."/>
            <person name="Wickett N.J."/>
            <person name="Johnson M.G."/>
            <person name="Rensing S.A."/>
            <person name="Grimwood J."/>
            <person name="Schmutz J."/>
            <person name="Mcdaniel S.F."/>
        </authorList>
    </citation>
    <scope>NUCLEOTIDE SEQUENCE</scope>
    <source>
        <strain evidence="4">R40</strain>
    </source>
</reference>
<feature type="domain" description="BAG" evidence="3">
    <location>
        <begin position="169"/>
        <end position="243"/>
    </location>
</feature>
<gene>
    <name evidence="4" type="ORF">KC19_1G006400</name>
</gene>
<dbReference type="SUPFAM" id="SSF63491">
    <property type="entry name" value="BAG domain"/>
    <property type="match status" value="1"/>
</dbReference>
<evidence type="ECO:0000256" key="1">
    <source>
        <dbReference type="SAM" id="MobiDB-lite"/>
    </source>
</evidence>
<proteinExistence type="predicted"/>
<dbReference type="InterPro" id="IPR036533">
    <property type="entry name" value="BAG_dom_sf"/>
</dbReference>
<evidence type="ECO:0000256" key="2">
    <source>
        <dbReference type="SAM" id="Phobius"/>
    </source>
</evidence>
<accession>A0A8T0IZU5</accession>
<evidence type="ECO:0000313" key="4">
    <source>
        <dbReference type="EMBL" id="KAG0589240.1"/>
    </source>
</evidence>
<evidence type="ECO:0000313" key="5">
    <source>
        <dbReference type="Proteomes" id="UP000822688"/>
    </source>
</evidence>
<dbReference type="GO" id="GO:0051087">
    <property type="term" value="F:protein-folding chaperone binding"/>
    <property type="evidence" value="ECO:0007669"/>
    <property type="project" value="InterPro"/>
</dbReference>
<keyword evidence="2" id="KW-0812">Transmembrane</keyword>
<organism evidence="4 5">
    <name type="scientific">Ceratodon purpureus</name>
    <name type="common">Fire moss</name>
    <name type="synonym">Dicranum purpureum</name>
    <dbReference type="NCBI Taxonomy" id="3225"/>
    <lineage>
        <taxon>Eukaryota</taxon>
        <taxon>Viridiplantae</taxon>
        <taxon>Streptophyta</taxon>
        <taxon>Embryophyta</taxon>
        <taxon>Bryophyta</taxon>
        <taxon>Bryophytina</taxon>
        <taxon>Bryopsida</taxon>
        <taxon>Dicranidae</taxon>
        <taxon>Pseudoditrichales</taxon>
        <taxon>Ditrichaceae</taxon>
        <taxon>Ceratodon</taxon>
    </lineage>
</organism>
<evidence type="ECO:0000259" key="3">
    <source>
        <dbReference type="Pfam" id="PF02179"/>
    </source>
</evidence>
<dbReference type="Gene3D" id="1.20.58.120">
    <property type="entry name" value="BAG domain"/>
    <property type="match status" value="1"/>
</dbReference>
<feature type="transmembrane region" description="Helical" evidence="2">
    <location>
        <begin position="67"/>
        <end position="86"/>
    </location>
</feature>
<keyword evidence="5" id="KW-1185">Reference proteome</keyword>
<feature type="region of interest" description="Disordered" evidence="1">
    <location>
        <begin position="93"/>
        <end position="128"/>
    </location>
</feature>
<dbReference type="EMBL" id="CM026421">
    <property type="protein sequence ID" value="KAG0589240.1"/>
    <property type="molecule type" value="Genomic_DNA"/>
</dbReference>
<dbReference type="Proteomes" id="UP000822688">
    <property type="component" value="Chromosome 1"/>
</dbReference>
<name>A0A8T0IZU5_CERPU</name>
<dbReference type="InterPro" id="IPR003103">
    <property type="entry name" value="BAG_domain"/>
</dbReference>
<dbReference type="Pfam" id="PF02179">
    <property type="entry name" value="BAG"/>
    <property type="match status" value="1"/>
</dbReference>
<comment type="caution">
    <text evidence="4">The sequence shown here is derived from an EMBL/GenBank/DDBJ whole genome shotgun (WGS) entry which is preliminary data.</text>
</comment>
<dbReference type="AlphaFoldDB" id="A0A8T0IZU5"/>
<keyword evidence="2" id="KW-1133">Transmembrane helix</keyword>
<keyword evidence="2" id="KW-0472">Membrane</keyword>
<sequence>MEDPNTAVSSSTRSTKAGHQLWVTSPAKFVSVVRRYFAKLERRRMLAMKEYNSEAPGRHGFFVDAKLVWISAPFVAFAAAALFIGGRFLSRRKGRRDDDSDGGDQGGKACTRNPSNKDRTEPRGNPPLNLAQLRALRAEAAEARLPKGSSSTAPSTASPTPLSTILVLTRKVEKMEEECSAFFSSVGSSTRLISTKQKELAQLLELLTQLQLRIDGVKGDENVRSHRKTQTTRVQSLLSALEKLASDSGK</sequence>
<protein>
    <recommendedName>
        <fullName evidence="3">BAG domain-containing protein</fullName>
    </recommendedName>
</protein>